<evidence type="ECO:0000313" key="2">
    <source>
        <dbReference type="Proteomes" id="UP001217089"/>
    </source>
</evidence>
<proteinExistence type="predicted"/>
<dbReference type="EMBL" id="JARBDR010000917">
    <property type="protein sequence ID" value="KAJ8302661.1"/>
    <property type="molecule type" value="Genomic_DNA"/>
</dbReference>
<keyword evidence="2" id="KW-1185">Reference proteome</keyword>
<comment type="caution">
    <text evidence="1">The sequence shown here is derived from an EMBL/GenBank/DDBJ whole genome shotgun (WGS) entry which is preliminary data.</text>
</comment>
<reference evidence="1 2" key="1">
    <citation type="submission" date="2022-12" db="EMBL/GenBank/DDBJ databases">
        <title>Chromosome-level genome of Tegillarca granosa.</title>
        <authorList>
            <person name="Kim J."/>
        </authorList>
    </citation>
    <scope>NUCLEOTIDE SEQUENCE [LARGE SCALE GENOMIC DNA]</scope>
    <source>
        <strain evidence="1">Teg-2019</strain>
        <tissue evidence="1">Adductor muscle</tissue>
    </source>
</reference>
<protein>
    <submittedName>
        <fullName evidence="1">Uncharacterized protein</fullName>
    </submittedName>
</protein>
<gene>
    <name evidence="1" type="ORF">KUTeg_019057</name>
</gene>
<sequence>MDKYFSLIYVTSTTSTSSDTGYNKHIPQVLLVESGSYDSSPPFVHSNFGNSHIAPVLLIEYETVYPEVNIAGNLILDWTSDHNRILY</sequence>
<accession>A0ABQ9EBE3</accession>
<dbReference type="Proteomes" id="UP001217089">
    <property type="component" value="Unassembled WGS sequence"/>
</dbReference>
<evidence type="ECO:0000313" key="1">
    <source>
        <dbReference type="EMBL" id="KAJ8302661.1"/>
    </source>
</evidence>
<organism evidence="1 2">
    <name type="scientific">Tegillarca granosa</name>
    <name type="common">Malaysian cockle</name>
    <name type="synonym">Anadara granosa</name>
    <dbReference type="NCBI Taxonomy" id="220873"/>
    <lineage>
        <taxon>Eukaryota</taxon>
        <taxon>Metazoa</taxon>
        <taxon>Spiralia</taxon>
        <taxon>Lophotrochozoa</taxon>
        <taxon>Mollusca</taxon>
        <taxon>Bivalvia</taxon>
        <taxon>Autobranchia</taxon>
        <taxon>Pteriomorphia</taxon>
        <taxon>Arcoida</taxon>
        <taxon>Arcoidea</taxon>
        <taxon>Arcidae</taxon>
        <taxon>Tegillarca</taxon>
    </lineage>
</organism>
<name>A0ABQ9EBE3_TEGGR</name>